<sequence>MSRYIVLGSWFASSSSLASSLSRQFPRIKQDKRRAPEAPTFVVLIPFATSIRATPCPEERHGIH</sequence>
<organism evidence="1 2">
    <name type="scientific">Neurospora intermedia</name>
    <dbReference type="NCBI Taxonomy" id="5142"/>
    <lineage>
        <taxon>Eukaryota</taxon>
        <taxon>Fungi</taxon>
        <taxon>Dikarya</taxon>
        <taxon>Ascomycota</taxon>
        <taxon>Pezizomycotina</taxon>
        <taxon>Sordariomycetes</taxon>
        <taxon>Sordariomycetidae</taxon>
        <taxon>Sordariales</taxon>
        <taxon>Sordariaceae</taxon>
        <taxon>Neurospora</taxon>
    </lineage>
</organism>
<keyword evidence="2" id="KW-1185">Reference proteome</keyword>
<evidence type="ECO:0008006" key="3">
    <source>
        <dbReference type="Google" id="ProtNLM"/>
    </source>
</evidence>
<accession>A0ABR3D9W4</accession>
<evidence type="ECO:0000313" key="2">
    <source>
        <dbReference type="Proteomes" id="UP001451303"/>
    </source>
</evidence>
<proteinExistence type="predicted"/>
<dbReference type="EMBL" id="JAVLET010000006">
    <property type="protein sequence ID" value="KAL0469048.1"/>
    <property type="molecule type" value="Genomic_DNA"/>
</dbReference>
<reference evidence="1 2" key="1">
    <citation type="submission" date="2023-09" db="EMBL/GenBank/DDBJ databases">
        <title>Multi-omics analysis of a traditional fermented food reveals byproduct-associated fungal strains for waste-to-food upcycling.</title>
        <authorList>
            <consortium name="Lawrence Berkeley National Laboratory"/>
            <person name="Rekdal V.M."/>
            <person name="Villalobos-Escobedo J.M."/>
            <person name="Rodriguez-Valeron N."/>
            <person name="Garcia M.O."/>
            <person name="Vasquez D.P."/>
            <person name="Damayanti I."/>
            <person name="Sorensen P.M."/>
            <person name="Baidoo E.E."/>
            <person name="De Carvalho A.C."/>
            <person name="Riley R."/>
            <person name="Lipzen A."/>
            <person name="He G."/>
            <person name="Yan M."/>
            <person name="Haridas S."/>
            <person name="Daum C."/>
            <person name="Yoshinaga Y."/>
            <person name="Ng V."/>
            <person name="Grigoriev I.V."/>
            <person name="Munk R."/>
            <person name="Nuraida L."/>
            <person name="Wijaya C.H."/>
            <person name="Morales P.-C."/>
            <person name="Keasling J.D."/>
        </authorList>
    </citation>
    <scope>NUCLEOTIDE SEQUENCE [LARGE SCALE GENOMIC DNA]</scope>
    <source>
        <strain evidence="1 2">FGSC 2613</strain>
    </source>
</reference>
<dbReference type="Proteomes" id="UP001451303">
    <property type="component" value="Unassembled WGS sequence"/>
</dbReference>
<evidence type="ECO:0000313" key="1">
    <source>
        <dbReference type="EMBL" id="KAL0469048.1"/>
    </source>
</evidence>
<protein>
    <recommendedName>
        <fullName evidence="3">Secreted protein</fullName>
    </recommendedName>
</protein>
<name>A0ABR3D9W4_NEUIN</name>
<gene>
    <name evidence="1" type="ORF">QR685DRAFT_529574</name>
</gene>
<comment type="caution">
    <text evidence="1">The sequence shown here is derived from an EMBL/GenBank/DDBJ whole genome shotgun (WGS) entry which is preliminary data.</text>
</comment>